<dbReference type="SUPFAM" id="SSF54373">
    <property type="entry name" value="FAD-linked reductases, C-terminal domain"/>
    <property type="match status" value="1"/>
</dbReference>
<reference evidence="7 8" key="1">
    <citation type="journal article" date="2023" name="IMA Fungus">
        <title>Comparative genomic study of the Penicillium genus elucidates a diverse pangenome and 15 lateral gene transfer events.</title>
        <authorList>
            <person name="Petersen C."/>
            <person name="Sorensen T."/>
            <person name="Nielsen M.R."/>
            <person name="Sondergaard T.E."/>
            <person name="Sorensen J.L."/>
            <person name="Fitzpatrick D.A."/>
            <person name="Frisvad J.C."/>
            <person name="Nielsen K.L."/>
        </authorList>
    </citation>
    <scope>NUCLEOTIDE SEQUENCE [LARGE SCALE GENOMIC DNA]</scope>
    <source>
        <strain evidence="7 8">IBT 35679</strain>
    </source>
</reference>
<evidence type="ECO:0000259" key="5">
    <source>
        <dbReference type="Pfam" id="PF01494"/>
    </source>
</evidence>
<dbReference type="InterPro" id="IPR012941">
    <property type="entry name" value="Phe_hydrox_C_dim_dom"/>
</dbReference>
<dbReference type="Pfam" id="PF01494">
    <property type="entry name" value="FAD_binding_3"/>
    <property type="match status" value="1"/>
</dbReference>
<dbReference type="GO" id="GO:0016709">
    <property type="term" value="F:oxidoreductase activity, acting on paired donors, with incorporation or reduction of molecular oxygen, NAD(P)H as one donor, and incorporation of one atom of oxygen"/>
    <property type="evidence" value="ECO:0007669"/>
    <property type="project" value="UniProtKB-ARBA"/>
</dbReference>
<evidence type="ECO:0000313" key="7">
    <source>
        <dbReference type="EMBL" id="KAJ5541334.1"/>
    </source>
</evidence>
<dbReference type="AlphaFoldDB" id="A0AAD6GF85"/>
<keyword evidence="4" id="KW-0560">Oxidoreductase</keyword>
<keyword evidence="8" id="KW-1185">Reference proteome</keyword>
<feature type="domain" description="Phenol hydroxylase-like C-terminal dimerisation" evidence="6">
    <location>
        <begin position="521"/>
        <end position="566"/>
    </location>
</feature>
<dbReference type="Gene3D" id="3.50.50.60">
    <property type="entry name" value="FAD/NAD(P)-binding domain"/>
    <property type="match status" value="1"/>
</dbReference>
<evidence type="ECO:0008006" key="9">
    <source>
        <dbReference type="Google" id="ProtNLM"/>
    </source>
</evidence>
<dbReference type="Pfam" id="PF07976">
    <property type="entry name" value="Phe_hydrox_dim"/>
    <property type="match status" value="1"/>
</dbReference>
<dbReference type="InterPro" id="IPR036249">
    <property type="entry name" value="Thioredoxin-like_sf"/>
</dbReference>
<dbReference type="Proteomes" id="UP001220324">
    <property type="component" value="Unassembled WGS sequence"/>
</dbReference>
<evidence type="ECO:0000256" key="4">
    <source>
        <dbReference type="ARBA" id="ARBA00023002"/>
    </source>
</evidence>
<dbReference type="GO" id="GO:0071949">
    <property type="term" value="F:FAD binding"/>
    <property type="evidence" value="ECO:0007669"/>
    <property type="project" value="InterPro"/>
</dbReference>
<dbReference type="PANTHER" id="PTHR43004:SF5">
    <property type="entry name" value="FAD-BINDING DOMAIN-CONTAINING PROTEIN"/>
    <property type="match status" value="1"/>
</dbReference>
<dbReference type="SUPFAM" id="SSF52833">
    <property type="entry name" value="Thioredoxin-like"/>
    <property type="match status" value="1"/>
</dbReference>
<dbReference type="InterPro" id="IPR002938">
    <property type="entry name" value="FAD-bd"/>
</dbReference>
<evidence type="ECO:0000313" key="8">
    <source>
        <dbReference type="Proteomes" id="UP001220324"/>
    </source>
</evidence>
<dbReference type="PRINTS" id="PR00420">
    <property type="entry name" value="RNGMNOXGNASE"/>
</dbReference>
<evidence type="ECO:0000256" key="1">
    <source>
        <dbReference type="ARBA" id="ARBA00007801"/>
    </source>
</evidence>
<feature type="domain" description="FAD-binding" evidence="5">
    <location>
        <begin position="6"/>
        <end position="362"/>
    </location>
</feature>
<evidence type="ECO:0000256" key="3">
    <source>
        <dbReference type="ARBA" id="ARBA00022827"/>
    </source>
</evidence>
<proteinExistence type="inferred from homology"/>
<dbReference type="InterPro" id="IPR050641">
    <property type="entry name" value="RIFMO-like"/>
</dbReference>
<keyword evidence="3" id="KW-0274">FAD</keyword>
<protein>
    <recommendedName>
        <fullName evidence="9">FAD-binding domain-containing protein</fullName>
    </recommendedName>
</protein>
<comment type="similarity">
    <text evidence="1">Belongs to the PheA/TfdB FAD monooxygenase family.</text>
</comment>
<dbReference type="InterPro" id="IPR038220">
    <property type="entry name" value="PHOX_C_sf"/>
</dbReference>
<dbReference type="InterPro" id="IPR036188">
    <property type="entry name" value="FAD/NAD-bd_sf"/>
</dbReference>
<evidence type="ECO:0000259" key="6">
    <source>
        <dbReference type="Pfam" id="PF07976"/>
    </source>
</evidence>
<dbReference type="Gene3D" id="3.30.9.10">
    <property type="entry name" value="D-Amino Acid Oxidase, subunit A, domain 2"/>
    <property type="match status" value="1"/>
</dbReference>
<dbReference type="Gene3D" id="3.40.30.20">
    <property type="match status" value="2"/>
</dbReference>
<dbReference type="EMBL" id="JAQIZZ010000005">
    <property type="protein sequence ID" value="KAJ5541334.1"/>
    <property type="molecule type" value="Genomic_DNA"/>
</dbReference>
<evidence type="ECO:0000256" key="2">
    <source>
        <dbReference type="ARBA" id="ARBA00022630"/>
    </source>
</evidence>
<dbReference type="PANTHER" id="PTHR43004">
    <property type="entry name" value="TRK SYSTEM POTASSIUM UPTAKE PROTEIN"/>
    <property type="match status" value="1"/>
</dbReference>
<dbReference type="SUPFAM" id="SSF51905">
    <property type="entry name" value="FAD/NAD(P)-binding domain"/>
    <property type="match status" value="1"/>
</dbReference>
<name>A0AAD6GF85_9EURO</name>
<gene>
    <name evidence="7" type="ORF">N7494_006410</name>
</gene>
<sequence>MTNNPQTDVLIIGGGPVGLLIGYSLARQGVKTTVVEQHDKVQQPMYGRACTLHPRTLEMLDQLDLLDDMNQIGYICRNSVTWKDGKRITSRGWHLMFDRMDGTFMDYCLNLRQRYSEDVIREAYSHAGGQLYMGWKLEGFSVHLSQNTDFKVTSKVRRAGADNELMTIESKYIIGADGAHSTIRKLAGIQAQGDRTSFKLIRIDGDFKTNMPDNDVGFASIESKSHGNVLWAQLDHGVKRIGFAATPEMLARYGGSLTEEQAVTEAVKAMEPFTLEIEKVEWWTLYNVNQQLADTYLADERVLLAGDACHIHSSAGAQGMNTGVHDAVNLAWKLGGVIKGWYAPEALQTYEDERRTAAQYLIKLDKTVSAAVSGTVPEEYKGLSLDANELWTKITSDSMLFNIGLGVSYQENIFNKYPLTGMISAGHRGPDSLLMAPGSRVPARLYQFTKNTGQWSIIVFAGQPASTKEHLNLAVAGLLELQSTLPEGMVRFLTLIAGSFGGGNSLFGTPRIGKFYFDPEYAAHGRYAVSTTQGAIVILRPDGVLGYATTLDDTANIGAFFAGFVESS</sequence>
<organism evidence="7 8">
    <name type="scientific">Penicillium frequentans</name>
    <dbReference type="NCBI Taxonomy" id="3151616"/>
    <lineage>
        <taxon>Eukaryota</taxon>
        <taxon>Fungi</taxon>
        <taxon>Dikarya</taxon>
        <taxon>Ascomycota</taxon>
        <taxon>Pezizomycotina</taxon>
        <taxon>Eurotiomycetes</taxon>
        <taxon>Eurotiomycetidae</taxon>
        <taxon>Eurotiales</taxon>
        <taxon>Aspergillaceae</taxon>
        <taxon>Penicillium</taxon>
    </lineage>
</organism>
<keyword evidence="2" id="KW-0285">Flavoprotein</keyword>
<comment type="caution">
    <text evidence="7">The sequence shown here is derived from an EMBL/GenBank/DDBJ whole genome shotgun (WGS) entry which is preliminary data.</text>
</comment>
<accession>A0AAD6GF85</accession>